<keyword evidence="3" id="KW-1185">Reference proteome</keyword>
<dbReference type="Proteomes" id="UP000325433">
    <property type="component" value="Unassembled WGS sequence"/>
</dbReference>
<dbReference type="AlphaFoldDB" id="A0A5N6WF81"/>
<reference evidence="3" key="1">
    <citation type="submission" date="2019-04" db="EMBL/GenBank/DDBJ databases">
        <title>Friends and foes A comparative genomics studyof 23 Aspergillus species from section Flavi.</title>
        <authorList>
            <consortium name="DOE Joint Genome Institute"/>
            <person name="Kjaerbolling I."/>
            <person name="Vesth T."/>
            <person name="Frisvad J.C."/>
            <person name="Nybo J.L."/>
            <person name="Theobald S."/>
            <person name="Kildgaard S."/>
            <person name="Isbrandt T."/>
            <person name="Kuo A."/>
            <person name="Sato A."/>
            <person name="Lyhne E.K."/>
            <person name="Kogle M.E."/>
            <person name="Wiebenga A."/>
            <person name="Kun R.S."/>
            <person name="Lubbers R.J."/>
            <person name="Makela M.R."/>
            <person name="Barry K."/>
            <person name="Chovatia M."/>
            <person name="Clum A."/>
            <person name="Daum C."/>
            <person name="Haridas S."/>
            <person name="He G."/>
            <person name="LaButti K."/>
            <person name="Lipzen A."/>
            <person name="Mondo S."/>
            <person name="Riley R."/>
            <person name="Salamov A."/>
            <person name="Simmons B.A."/>
            <person name="Magnuson J.K."/>
            <person name="Henrissat B."/>
            <person name="Mortensen U.H."/>
            <person name="Larsen T.O."/>
            <person name="Devries R.P."/>
            <person name="Grigoriev I.V."/>
            <person name="Machida M."/>
            <person name="Baker S.E."/>
            <person name="Andersen M.R."/>
        </authorList>
    </citation>
    <scope>NUCLEOTIDE SEQUENCE [LARGE SCALE GENOMIC DNA]</scope>
    <source>
        <strain evidence="3">CBS 130015</strain>
    </source>
</reference>
<accession>A0A5N6WF81</accession>
<evidence type="ECO:0000313" key="2">
    <source>
        <dbReference type="EMBL" id="KAE8319453.1"/>
    </source>
</evidence>
<name>A0A5N6WF81_9EURO</name>
<sequence length="165" mass="19207">MNQRSNPFSFLLRFTFHAGLAFTRNNLKLYQTITVILLVGSEITLSTWIVAIVSRRGNCWQGRATWMLNDGYSFYFFEPYTCSAWTILVCWPPIELEPYNEPLHRETARCDVVQFVSETTIRTFASTGPKDSLINVLNLRPSLSIWEDFWYLILAAHSIRRLIMS</sequence>
<gene>
    <name evidence="2" type="ORF">BDV41DRAFT_520028</name>
</gene>
<evidence type="ECO:0000256" key="1">
    <source>
        <dbReference type="SAM" id="Phobius"/>
    </source>
</evidence>
<dbReference type="EMBL" id="ML738294">
    <property type="protein sequence ID" value="KAE8319453.1"/>
    <property type="molecule type" value="Genomic_DNA"/>
</dbReference>
<keyword evidence="1" id="KW-0472">Membrane</keyword>
<feature type="transmembrane region" description="Helical" evidence="1">
    <location>
        <begin position="31"/>
        <end position="53"/>
    </location>
</feature>
<evidence type="ECO:0000313" key="3">
    <source>
        <dbReference type="Proteomes" id="UP000325433"/>
    </source>
</evidence>
<protein>
    <submittedName>
        <fullName evidence="2">Uncharacterized protein</fullName>
    </submittedName>
</protein>
<keyword evidence="1" id="KW-0812">Transmembrane</keyword>
<organism evidence="2 3">
    <name type="scientific">Aspergillus transmontanensis</name>
    <dbReference type="NCBI Taxonomy" id="1034304"/>
    <lineage>
        <taxon>Eukaryota</taxon>
        <taxon>Fungi</taxon>
        <taxon>Dikarya</taxon>
        <taxon>Ascomycota</taxon>
        <taxon>Pezizomycotina</taxon>
        <taxon>Eurotiomycetes</taxon>
        <taxon>Eurotiomycetidae</taxon>
        <taxon>Eurotiales</taxon>
        <taxon>Aspergillaceae</taxon>
        <taxon>Aspergillus</taxon>
        <taxon>Aspergillus subgen. Circumdati</taxon>
    </lineage>
</organism>
<proteinExistence type="predicted"/>
<keyword evidence="1" id="KW-1133">Transmembrane helix</keyword>